<protein>
    <submittedName>
        <fullName evidence="1">Uncharacterized protein</fullName>
    </submittedName>
</protein>
<comment type="caution">
    <text evidence="1">The sequence shown here is derived from an EMBL/GenBank/DDBJ whole genome shotgun (WGS) entry which is preliminary data.</text>
</comment>
<evidence type="ECO:0000313" key="1">
    <source>
        <dbReference type="EMBL" id="KAG2633592.1"/>
    </source>
</evidence>
<sequence length="53" mass="5834">MRTTHFLTMSSGCLIHFGFILITERGERSIGAIQQLVGDSSISSVQASTRVRH</sequence>
<gene>
    <name evidence="1" type="ORF">PVAP13_2NG235103</name>
</gene>
<organism evidence="1 2">
    <name type="scientific">Panicum virgatum</name>
    <name type="common">Blackwell switchgrass</name>
    <dbReference type="NCBI Taxonomy" id="38727"/>
    <lineage>
        <taxon>Eukaryota</taxon>
        <taxon>Viridiplantae</taxon>
        <taxon>Streptophyta</taxon>
        <taxon>Embryophyta</taxon>
        <taxon>Tracheophyta</taxon>
        <taxon>Spermatophyta</taxon>
        <taxon>Magnoliopsida</taxon>
        <taxon>Liliopsida</taxon>
        <taxon>Poales</taxon>
        <taxon>Poaceae</taxon>
        <taxon>PACMAD clade</taxon>
        <taxon>Panicoideae</taxon>
        <taxon>Panicodae</taxon>
        <taxon>Paniceae</taxon>
        <taxon>Panicinae</taxon>
        <taxon>Panicum</taxon>
        <taxon>Panicum sect. Hiantes</taxon>
    </lineage>
</organism>
<dbReference type="AlphaFoldDB" id="A0A8T0VB27"/>
<dbReference type="Proteomes" id="UP000823388">
    <property type="component" value="Chromosome 2N"/>
</dbReference>
<reference evidence="1" key="1">
    <citation type="submission" date="2020-05" db="EMBL/GenBank/DDBJ databases">
        <title>WGS assembly of Panicum virgatum.</title>
        <authorList>
            <person name="Lovell J.T."/>
            <person name="Jenkins J."/>
            <person name="Shu S."/>
            <person name="Juenger T.E."/>
            <person name="Schmutz J."/>
        </authorList>
    </citation>
    <scope>NUCLEOTIDE SEQUENCE</scope>
    <source>
        <strain evidence="1">AP13</strain>
    </source>
</reference>
<evidence type="ECO:0000313" key="2">
    <source>
        <dbReference type="Proteomes" id="UP000823388"/>
    </source>
</evidence>
<proteinExistence type="predicted"/>
<accession>A0A8T0VB27</accession>
<keyword evidence="2" id="KW-1185">Reference proteome</keyword>
<dbReference type="EMBL" id="CM029040">
    <property type="protein sequence ID" value="KAG2633592.1"/>
    <property type="molecule type" value="Genomic_DNA"/>
</dbReference>
<name>A0A8T0VB27_PANVG</name>